<dbReference type="EMBL" id="QRPN01000009">
    <property type="protein sequence ID" value="RHM17949.1"/>
    <property type="molecule type" value="Genomic_DNA"/>
</dbReference>
<gene>
    <name evidence="3" type="ORF">DW668_09280</name>
    <name evidence="2" type="ORF">DW853_09910</name>
    <name evidence="1" type="ORF">DWV77_10040</name>
    <name evidence="4" type="ORF">DWZ78_10055</name>
</gene>
<dbReference type="Proteomes" id="UP000284604">
    <property type="component" value="Unassembled WGS sequence"/>
</dbReference>
<evidence type="ECO:0008006" key="9">
    <source>
        <dbReference type="Google" id="ProtNLM"/>
    </source>
</evidence>
<evidence type="ECO:0000313" key="4">
    <source>
        <dbReference type="EMBL" id="RHM17949.1"/>
    </source>
</evidence>
<dbReference type="EMBL" id="QSAF01000011">
    <property type="protein sequence ID" value="RGW33485.1"/>
    <property type="molecule type" value="Genomic_DNA"/>
</dbReference>
<organism evidence="1 7">
    <name type="scientific">Bacteroides stercoris</name>
    <dbReference type="NCBI Taxonomy" id="46506"/>
    <lineage>
        <taxon>Bacteria</taxon>
        <taxon>Pseudomonadati</taxon>
        <taxon>Bacteroidota</taxon>
        <taxon>Bacteroidia</taxon>
        <taxon>Bacteroidales</taxon>
        <taxon>Bacteroidaceae</taxon>
        <taxon>Bacteroides</taxon>
    </lineage>
</organism>
<evidence type="ECO:0000313" key="3">
    <source>
        <dbReference type="EMBL" id="RHF75561.1"/>
    </source>
</evidence>
<dbReference type="AlphaFoldDB" id="A0A413B5T1"/>
<comment type="caution">
    <text evidence="1">The sequence shown here is derived from an EMBL/GenBank/DDBJ whole genome shotgun (WGS) entry which is preliminary data.</text>
</comment>
<dbReference type="EMBL" id="QSHQ01000016">
    <property type="protein sequence ID" value="RHC29228.1"/>
    <property type="molecule type" value="Genomic_DNA"/>
</dbReference>
<dbReference type="Proteomes" id="UP000283762">
    <property type="component" value="Unassembled WGS sequence"/>
</dbReference>
<proteinExistence type="predicted"/>
<name>A0A413B5T1_BACSE</name>
<protein>
    <recommendedName>
        <fullName evidence="9">Rad50/SbcC-type AAA domain-containing protein</fullName>
    </recommendedName>
</protein>
<accession>A0A413B5T1</accession>
<evidence type="ECO:0000313" key="8">
    <source>
        <dbReference type="Proteomes" id="UP000285305"/>
    </source>
</evidence>
<dbReference type="EMBL" id="QRHJ01000022">
    <property type="protein sequence ID" value="RHF75561.1"/>
    <property type="molecule type" value="Genomic_DNA"/>
</dbReference>
<dbReference type="RefSeq" id="WP_117740808.1">
    <property type="nucleotide sequence ID" value="NZ_BAABYC010000001.1"/>
</dbReference>
<evidence type="ECO:0000313" key="6">
    <source>
        <dbReference type="Proteomes" id="UP000284604"/>
    </source>
</evidence>
<reference evidence="5 6" key="1">
    <citation type="submission" date="2018-08" db="EMBL/GenBank/DDBJ databases">
        <title>A genome reference for cultivated species of the human gut microbiota.</title>
        <authorList>
            <person name="Zou Y."/>
            <person name="Xue W."/>
            <person name="Luo G."/>
        </authorList>
    </citation>
    <scope>NUCLEOTIDE SEQUENCE [LARGE SCALE GENOMIC DNA]</scope>
    <source>
        <strain evidence="1 7">AF12-7</strain>
        <strain evidence="4 6">AF35-20</strain>
        <strain evidence="3 5">AM25-16</strain>
        <strain evidence="2 8">AM36-9BH</strain>
    </source>
</reference>
<sequence>MIINSIHIEENGVKRFITFSDRNNLIHSYANSKGKTTLLRLMLYSIGYSVPNTKHIKFENCKVESQITLDNGEVLLLYRESKDYIELKRNNSVSTYILPSDEFALHKIIFNANNIELINNLLGVFYFDQEKGWTLLNRGVVIGSIRFNIEELIRGIAEIDCSDLYRQKEAKKQDLLKYKQMFSVSKYQETIDAELNNLAEESYSSMIDSKINQCKIQHNLLRKELCRIDKVLKENKHFRNFIAEIGLLVKTPNGDTIAVKEDNIVGLNDAIDFLIAKRKLIASQYNQIQSEVYKLEKERRFEKQQLSFFDNIETISDIFDKRISTIPINEVAVKKGIAKLEKEIAEINLRIKDLTRAANSVITPIFYNTKKYLIELGLDGDSISEKYLFTSNLKELSGAILHKTVFAFRLACLLEVEKHLNIKLPIILDSPSGKEIDKHNIEVMIDILKRDFSHNQIIIASIYEYKLTNINKVTIVNRLIE</sequence>
<evidence type="ECO:0000313" key="5">
    <source>
        <dbReference type="Proteomes" id="UP000283762"/>
    </source>
</evidence>
<evidence type="ECO:0000313" key="7">
    <source>
        <dbReference type="Proteomes" id="UP000285150"/>
    </source>
</evidence>
<dbReference type="Proteomes" id="UP000285305">
    <property type="component" value="Unassembled WGS sequence"/>
</dbReference>
<evidence type="ECO:0000313" key="2">
    <source>
        <dbReference type="EMBL" id="RHC29228.1"/>
    </source>
</evidence>
<dbReference type="Proteomes" id="UP000285150">
    <property type="component" value="Unassembled WGS sequence"/>
</dbReference>
<evidence type="ECO:0000313" key="1">
    <source>
        <dbReference type="EMBL" id="RGW33485.1"/>
    </source>
</evidence>